<dbReference type="InterPro" id="IPR003439">
    <property type="entry name" value="ABC_transporter-like_ATP-bd"/>
</dbReference>
<accession>A0A4U1ECZ0</accession>
<gene>
    <name evidence="8" type="ORF">EI555_000041</name>
</gene>
<dbReference type="Pfam" id="PF00005">
    <property type="entry name" value="ABC_tran"/>
    <property type="match status" value="1"/>
</dbReference>
<reference evidence="9" key="1">
    <citation type="journal article" date="2019" name="IScience">
        <title>Narwhal Genome Reveals Long-Term Low Genetic Diversity despite Current Large Abundance Size.</title>
        <authorList>
            <person name="Westbury M.V."/>
            <person name="Petersen B."/>
            <person name="Garde E."/>
            <person name="Heide-Jorgensen M.P."/>
            <person name="Lorenzen E.D."/>
        </authorList>
    </citation>
    <scope>NUCLEOTIDE SEQUENCE [LARGE SCALE GENOMIC DNA]</scope>
</reference>
<dbReference type="GO" id="GO:0005886">
    <property type="term" value="C:plasma membrane"/>
    <property type="evidence" value="ECO:0007669"/>
    <property type="project" value="TreeGrafter"/>
</dbReference>
<dbReference type="GO" id="GO:0042626">
    <property type="term" value="F:ATPase-coupled transmembrane transporter activity"/>
    <property type="evidence" value="ECO:0007669"/>
    <property type="project" value="TreeGrafter"/>
</dbReference>
<feature type="non-terminal residue" evidence="8">
    <location>
        <position position="1"/>
    </location>
</feature>
<dbReference type="EMBL" id="RWIC01002184">
    <property type="protein sequence ID" value="TKC33961.1"/>
    <property type="molecule type" value="Genomic_DNA"/>
</dbReference>
<proteinExistence type="predicted"/>
<keyword evidence="4 6" id="KW-1133">Transmembrane helix</keyword>
<keyword evidence="3" id="KW-0067">ATP-binding</keyword>
<evidence type="ECO:0000313" key="8">
    <source>
        <dbReference type="EMBL" id="TKC33961.1"/>
    </source>
</evidence>
<sequence>TFLLVIGVAGVMVALIPWTVMPLVPLGIIFFVLRQYFLETAGDVKCLECAVEFPGALRQPTRKPFGRMCNHRAREAVGFLASSLPNFLCCLSVSASPARSLVFSHLAFSFRGLWAIRANSAEQKFQEVFDAHQDLHSALDAGKVGLALSLALTLMGMTQWCVWQSVRVENMVIRVIEYTDLEKEAPWKYFFHLPPPAWPHEGKIFFQNVNLRYSLDGPLVLKDLTAVSNSREKVGIVGRTGAGKSSLIAALFRLSEPEGEISVYGILTTITGFHHIRKKMSGVPQVCTSEHSHMFFL</sequence>
<evidence type="ECO:0000256" key="2">
    <source>
        <dbReference type="ARBA" id="ARBA00022741"/>
    </source>
</evidence>
<protein>
    <recommendedName>
        <fullName evidence="7">ABC transporter domain-containing protein</fullName>
    </recommendedName>
</protein>
<comment type="caution">
    <text evidence="8">The sequence shown here is derived from an EMBL/GenBank/DDBJ whole genome shotgun (WGS) entry which is preliminary data.</text>
</comment>
<feature type="domain" description="ABC transporter" evidence="7">
    <location>
        <begin position="222"/>
        <end position="286"/>
    </location>
</feature>
<evidence type="ECO:0000256" key="4">
    <source>
        <dbReference type="ARBA" id="ARBA00022989"/>
    </source>
</evidence>
<dbReference type="InterPro" id="IPR027417">
    <property type="entry name" value="P-loop_NTPase"/>
</dbReference>
<keyword evidence="2" id="KW-0547">Nucleotide-binding</keyword>
<dbReference type="GO" id="GO:0005524">
    <property type="term" value="F:ATP binding"/>
    <property type="evidence" value="ECO:0007669"/>
    <property type="project" value="UniProtKB-KW"/>
</dbReference>
<dbReference type="PANTHER" id="PTHR24223:SF357">
    <property type="entry name" value="ATP-BINDING CASSETTE SUB-FAMILY C MEMBER 4"/>
    <property type="match status" value="1"/>
</dbReference>
<dbReference type="InterPro" id="IPR050173">
    <property type="entry name" value="ABC_transporter_C-like"/>
</dbReference>
<dbReference type="Proteomes" id="UP000308365">
    <property type="component" value="Unassembled WGS sequence"/>
</dbReference>
<evidence type="ECO:0000259" key="7">
    <source>
        <dbReference type="Pfam" id="PF00005"/>
    </source>
</evidence>
<feature type="transmembrane region" description="Helical" evidence="6">
    <location>
        <begin position="6"/>
        <end position="33"/>
    </location>
</feature>
<organism evidence="8 9">
    <name type="scientific">Monodon monoceros</name>
    <name type="common">Narwhal</name>
    <name type="synonym">Ceratodon monodon</name>
    <dbReference type="NCBI Taxonomy" id="40151"/>
    <lineage>
        <taxon>Eukaryota</taxon>
        <taxon>Metazoa</taxon>
        <taxon>Chordata</taxon>
        <taxon>Craniata</taxon>
        <taxon>Vertebrata</taxon>
        <taxon>Euteleostomi</taxon>
        <taxon>Mammalia</taxon>
        <taxon>Eutheria</taxon>
        <taxon>Laurasiatheria</taxon>
        <taxon>Artiodactyla</taxon>
        <taxon>Whippomorpha</taxon>
        <taxon>Cetacea</taxon>
        <taxon>Odontoceti</taxon>
        <taxon>Monodontidae</taxon>
        <taxon>Monodon</taxon>
    </lineage>
</organism>
<evidence type="ECO:0000256" key="6">
    <source>
        <dbReference type="SAM" id="Phobius"/>
    </source>
</evidence>
<evidence type="ECO:0000256" key="1">
    <source>
        <dbReference type="ARBA" id="ARBA00022692"/>
    </source>
</evidence>
<evidence type="ECO:0000313" key="9">
    <source>
        <dbReference type="Proteomes" id="UP000308365"/>
    </source>
</evidence>
<dbReference type="PANTHER" id="PTHR24223">
    <property type="entry name" value="ATP-BINDING CASSETTE SUB-FAMILY C"/>
    <property type="match status" value="1"/>
</dbReference>
<evidence type="ECO:0000256" key="5">
    <source>
        <dbReference type="ARBA" id="ARBA00023136"/>
    </source>
</evidence>
<dbReference type="Gene3D" id="3.40.50.300">
    <property type="entry name" value="P-loop containing nucleotide triphosphate hydrolases"/>
    <property type="match status" value="1"/>
</dbReference>
<keyword evidence="5 6" id="KW-0472">Membrane</keyword>
<keyword evidence="1 6" id="KW-0812">Transmembrane</keyword>
<name>A0A4U1ECZ0_MONMO</name>
<dbReference type="SUPFAM" id="SSF52540">
    <property type="entry name" value="P-loop containing nucleoside triphosphate hydrolases"/>
    <property type="match status" value="1"/>
</dbReference>
<dbReference type="SUPFAM" id="SSF90123">
    <property type="entry name" value="ABC transporter transmembrane region"/>
    <property type="match status" value="1"/>
</dbReference>
<evidence type="ECO:0000256" key="3">
    <source>
        <dbReference type="ARBA" id="ARBA00022840"/>
    </source>
</evidence>
<dbReference type="InterPro" id="IPR036640">
    <property type="entry name" value="ABC1_TM_sf"/>
</dbReference>
<dbReference type="GO" id="GO:0016887">
    <property type="term" value="F:ATP hydrolysis activity"/>
    <property type="evidence" value="ECO:0007669"/>
    <property type="project" value="InterPro"/>
</dbReference>
<dbReference type="AlphaFoldDB" id="A0A4U1ECZ0"/>